<dbReference type="AlphaFoldDB" id="G6FVV1"/>
<keyword evidence="1" id="KW-0812">Transmembrane</keyword>
<evidence type="ECO:0000313" key="3">
    <source>
        <dbReference type="Proteomes" id="UP000004344"/>
    </source>
</evidence>
<gene>
    <name evidence="2" type="ORF">FJSC11DRAFT_3042</name>
</gene>
<name>G6FVV1_9CYAN</name>
<accession>G6FVV1</accession>
<feature type="transmembrane region" description="Helical" evidence="1">
    <location>
        <begin position="9"/>
        <end position="35"/>
    </location>
</feature>
<dbReference type="EMBL" id="AGIZ01000009">
    <property type="protein sequence ID" value="EHC11590.1"/>
    <property type="molecule type" value="Genomic_DNA"/>
</dbReference>
<evidence type="ECO:0000313" key="2">
    <source>
        <dbReference type="EMBL" id="EHC11590.1"/>
    </source>
</evidence>
<proteinExistence type="predicted"/>
<sequence>MHTPIGDRIILGITFLGEPVFLLLICLGIGIRLLYYHCRSQATTLAMVAVGAAGLNYLIKVIW</sequence>
<protein>
    <submittedName>
        <fullName evidence="2">Phosphoesterase PA-phosphatase-like protein</fullName>
    </submittedName>
</protein>
<organism evidence="2 3">
    <name type="scientific">Fischerella thermalis JSC-11</name>
    <dbReference type="NCBI Taxonomy" id="741277"/>
    <lineage>
        <taxon>Bacteria</taxon>
        <taxon>Bacillati</taxon>
        <taxon>Cyanobacteriota</taxon>
        <taxon>Cyanophyceae</taxon>
        <taxon>Nostocales</taxon>
        <taxon>Hapalosiphonaceae</taxon>
        <taxon>Fischerella</taxon>
    </lineage>
</organism>
<keyword evidence="1" id="KW-1133">Transmembrane helix</keyword>
<keyword evidence="3" id="KW-1185">Reference proteome</keyword>
<feature type="transmembrane region" description="Helical" evidence="1">
    <location>
        <begin position="41"/>
        <end position="59"/>
    </location>
</feature>
<comment type="caution">
    <text evidence="2">The sequence shown here is derived from an EMBL/GenBank/DDBJ whole genome shotgun (WGS) entry which is preliminary data.</text>
</comment>
<keyword evidence="1" id="KW-0472">Membrane</keyword>
<reference evidence="2 3" key="1">
    <citation type="submission" date="2011-09" db="EMBL/GenBank/DDBJ databases">
        <title>The draft genome of Fischerella sp. JSC-11.</title>
        <authorList>
            <consortium name="US DOE Joint Genome Institute (JGI-PGF)"/>
            <person name="Lucas S."/>
            <person name="Han J."/>
            <person name="Lapidus A."/>
            <person name="Cheng J.-F."/>
            <person name="Goodwin L."/>
            <person name="Pitluck S."/>
            <person name="Peters L."/>
            <person name="Land M.L."/>
            <person name="Hauser L."/>
            <person name="Sarkisova S."/>
            <person name="Bryant D.A."/>
            <person name="Brown I."/>
            <person name="Woyke T.J."/>
        </authorList>
    </citation>
    <scope>NUCLEOTIDE SEQUENCE [LARGE SCALE GENOMIC DNA]</scope>
    <source>
        <strain evidence="2 3">JSC-11</strain>
    </source>
</reference>
<dbReference type="RefSeq" id="WP_009457958.1">
    <property type="nucleotide sequence ID" value="NZ_AGIZ01000009.1"/>
</dbReference>
<evidence type="ECO:0000256" key="1">
    <source>
        <dbReference type="SAM" id="Phobius"/>
    </source>
</evidence>
<dbReference type="Proteomes" id="UP000004344">
    <property type="component" value="Unassembled WGS sequence"/>
</dbReference>